<dbReference type="GO" id="GO:0080008">
    <property type="term" value="C:Cul4-RING E3 ubiquitin ligase complex"/>
    <property type="evidence" value="ECO:0007669"/>
    <property type="project" value="InterPro"/>
</dbReference>
<dbReference type="InterPro" id="IPR046377">
    <property type="entry name" value="DHU1"/>
</dbReference>
<feature type="non-terminal residue" evidence="1">
    <location>
        <position position="368"/>
    </location>
</feature>
<dbReference type="PANTHER" id="PTHR47201">
    <property type="entry name" value="BNAC09G30780D PROTEIN"/>
    <property type="match status" value="1"/>
</dbReference>
<comment type="caution">
    <text evidence="1">The sequence shown here is derived from an EMBL/GenBank/DDBJ whole genome shotgun (WGS) entry which is preliminary data.</text>
</comment>
<dbReference type="Proteomes" id="UP000664859">
    <property type="component" value="Unassembled WGS sequence"/>
</dbReference>
<evidence type="ECO:0000313" key="1">
    <source>
        <dbReference type="EMBL" id="KAG5177963.1"/>
    </source>
</evidence>
<dbReference type="OrthoDB" id="20669at2759"/>
<dbReference type="Pfam" id="PF00400">
    <property type="entry name" value="WD40"/>
    <property type="match status" value="2"/>
</dbReference>
<organism evidence="1 2">
    <name type="scientific">Tribonema minus</name>
    <dbReference type="NCBI Taxonomy" id="303371"/>
    <lineage>
        <taxon>Eukaryota</taxon>
        <taxon>Sar</taxon>
        <taxon>Stramenopiles</taxon>
        <taxon>Ochrophyta</taxon>
        <taxon>PX clade</taxon>
        <taxon>Xanthophyceae</taxon>
        <taxon>Tribonematales</taxon>
        <taxon>Tribonemataceae</taxon>
        <taxon>Tribonema</taxon>
    </lineage>
</organism>
<reference evidence="1" key="1">
    <citation type="submission" date="2021-02" db="EMBL/GenBank/DDBJ databases">
        <title>First Annotated Genome of the Yellow-green Alga Tribonema minus.</title>
        <authorList>
            <person name="Mahan K.M."/>
        </authorList>
    </citation>
    <scope>NUCLEOTIDE SEQUENCE</scope>
    <source>
        <strain evidence="1">UTEX B ZZ1240</strain>
    </source>
</reference>
<dbReference type="Gene3D" id="2.130.10.10">
    <property type="entry name" value="YVTN repeat-like/Quinoprotein amine dehydrogenase"/>
    <property type="match status" value="1"/>
</dbReference>
<name>A0A835YWL6_9STRA</name>
<dbReference type="GO" id="GO:0071493">
    <property type="term" value="P:cellular response to UV-B"/>
    <property type="evidence" value="ECO:0007669"/>
    <property type="project" value="InterPro"/>
</dbReference>
<dbReference type="SUPFAM" id="SSF50998">
    <property type="entry name" value="Quinoprotein alcohol dehydrogenase-like"/>
    <property type="match status" value="1"/>
</dbReference>
<keyword evidence="2" id="KW-1185">Reference proteome</keyword>
<dbReference type="EMBL" id="JAFCMP010000519">
    <property type="protein sequence ID" value="KAG5177963.1"/>
    <property type="molecule type" value="Genomic_DNA"/>
</dbReference>
<dbReference type="InterPro" id="IPR015943">
    <property type="entry name" value="WD40/YVTN_repeat-like_dom_sf"/>
</dbReference>
<gene>
    <name evidence="1" type="ORF">JKP88DRAFT_169466</name>
</gene>
<dbReference type="SMART" id="SM00320">
    <property type="entry name" value="WD40"/>
    <property type="match status" value="3"/>
</dbReference>
<protein>
    <submittedName>
        <fullName evidence="1">Quinon protein alcohol dehydrogenase-like superfamily</fullName>
    </submittedName>
</protein>
<proteinExistence type="predicted"/>
<dbReference type="InterPro" id="IPR011047">
    <property type="entry name" value="Quinoprotein_ADH-like_sf"/>
</dbReference>
<dbReference type="PANTHER" id="PTHR47201:SF1">
    <property type="entry name" value="PROTEIN DWD HYPERSENSITIVE TO UV-B 1"/>
    <property type="match status" value="1"/>
</dbReference>
<evidence type="ECO:0000313" key="2">
    <source>
        <dbReference type="Proteomes" id="UP000664859"/>
    </source>
</evidence>
<sequence>MQNLSINLLCPGHKYKPRQFEFHPDRRDVVVFGTLRGEAIIADASSNQIISQISTGLSEHRRDSILGLCWLRRHSLRYVVGSSAGASACRHAAAAIRASRPKGCESSTAAAAAAAHAAAHVRSAGLTLLRESACAAGPHLTVAAACGASPQEGAVVSSFAPFEKLTSVHVNCTDDYMLASGYSHDVAMYDVETGAVCRAFKDIHKNHINISRFANQSPFLFATSSFDKTVKMWDARVRADHSYVCPVPPACPPPPPQTRPIYTCTSAQGHVMVCFSPDDAFLLTSAVDNEVTQYLTVDGRHHLKLDVPSTAANRAENFTRAYYTASGRFILSGSSEERAVRLHCSATGRLAHAVEMYPGRKHDSLYIQ</sequence>
<dbReference type="AlphaFoldDB" id="A0A835YWL6"/>
<dbReference type="InterPro" id="IPR001680">
    <property type="entry name" value="WD40_rpt"/>
</dbReference>
<accession>A0A835YWL6</accession>